<dbReference type="PROSITE" id="PS51787">
    <property type="entry name" value="LON_N"/>
    <property type="match status" value="1"/>
</dbReference>
<dbReference type="RefSeq" id="WP_259054649.1">
    <property type="nucleotide sequence ID" value="NZ_JANUCT010000006.1"/>
</dbReference>
<keyword evidence="2" id="KW-0645">Protease</keyword>
<keyword evidence="2" id="KW-0378">Hydrolase</keyword>
<dbReference type="SMART" id="SM00464">
    <property type="entry name" value="LON"/>
    <property type="match status" value="1"/>
</dbReference>
<reference evidence="2" key="1">
    <citation type="submission" date="2022-08" db="EMBL/GenBank/DDBJ databases">
        <title>Genomic Encyclopedia of Type Strains, Phase III (KMG-III): the genomes of soil and plant-associated and newly described type strains.</title>
        <authorList>
            <person name="Whitman W."/>
        </authorList>
    </citation>
    <scope>NUCLEOTIDE SEQUENCE</scope>
    <source>
        <strain evidence="2">HMT 1</strain>
    </source>
</reference>
<keyword evidence="3" id="KW-1185">Reference proteome</keyword>
<name>A0AAE3HIL9_9GAMM</name>
<accession>A0AAE3HIL9</accession>
<evidence type="ECO:0000313" key="2">
    <source>
        <dbReference type="EMBL" id="MCS3903036.1"/>
    </source>
</evidence>
<dbReference type="AlphaFoldDB" id="A0AAE3HIL9"/>
<dbReference type="Gene3D" id="1.10.4060.10">
    <property type="entry name" value="BPP1347 like domain"/>
    <property type="match status" value="1"/>
</dbReference>
<dbReference type="InterPro" id="IPR015947">
    <property type="entry name" value="PUA-like_sf"/>
</dbReference>
<comment type="caution">
    <text evidence="2">The sequence shown here is derived from an EMBL/GenBank/DDBJ whole genome shotgun (WGS) entry which is preliminary data.</text>
</comment>
<sequence>MTELPLFPLGTVLFPEGRLGLRIFEPRYLDLVSQCLRTDGTFGVCLIREGRDTGAPALPHDIGTEARIVDWDRNDDGLLALTVHGERRFRIAGSRAQADNLLLGEVEWLADEPEALPAEYTPLADLLWQLLQRVEPDRAEAGERFSDAAWVGYRLAECLPLQPGQSQALLAQPDPLLRLQSLAAVVQAVDEHAGE</sequence>
<dbReference type="Proteomes" id="UP001204445">
    <property type="component" value="Unassembled WGS sequence"/>
</dbReference>
<protein>
    <submittedName>
        <fullName evidence="2">Lon protease-like protein</fullName>
    </submittedName>
</protein>
<dbReference type="GO" id="GO:0008233">
    <property type="term" value="F:peptidase activity"/>
    <property type="evidence" value="ECO:0007669"/>
    <property type="project" value="UniProtKB-KW"/>
</dbReference>
<dbReference type="EMBL" id="JANUCT010000006">
    <property type="protein sequence ID" value="MCS3903036.1"/>
    <property type="molecule type" value="Genomic_DNA"/>
</dbReference>
<dbReference type="SUPFAM" id="SSF88697">
    <property type="entry name" value="PUA domain-like"/>
    <property type="match status" value="1"/>
</dbReference>
<dbReference type="InterPro" id="IPR003111">
    <property type="entry name" value="Lon_prtase_N"/>
</dbReference>
<feature type="domain" description="Lon N-terminal" evidence="1">
    <location>
        <begin position="1"/>
        <end position="190"/>
    </location>
</feature>
<dbReference type="PANTHER" id="PTHR46732:SF8">
    <property type="entry name" value="ATP-DEPENDENT PROTEASE LA (LON) DOMAIN PROTEIN"/>
    <property type="match status" value="1"/>
</dbReference>
<proteinExistence type="predicted"/>
<dbReference type="GO" id="GO:0006508">
    <property type="term" value="P:proteolysis"/>
    <property type="evidence" value="ECO:0007669"/>
    <property type="project" value="UniProtKB-KW"/>
</dbReference>
<gene>
    <name evidence="2" type="ORF">J2T55_001053</name>
</gene>
<organism evidence="2 3">
    <name type="scientific">Methylohalomonas lacus</name>
    <dbReference type="NCBI Taxonomy" id="398773"/>
    <lineage>
        <taxon>Bacteria</taxon>
        <taxon>Pseudomonadati</taxon>
        <taxon>Pseudomonadota</taxon>
        <taxon>Gammaproteobacteria</taxon>
        <taxon>Methylohalomonadales</taxon>
        <taxon>Methylohalomonadaceae</taxon>
        <taxon>Methylohalomonas</taxon>
    </lineage>
</organism>
<evidence type="ECO:0000313" key="3">
    <source>
        <dbReference type="Proteomes" id="UP001204445"/>
    </source>
</evidence>
<evidence type="ECO:0000259" key="1">
    <source>
        <dbReference type="PROSITE" id="PS51787"/>
    </source>
</evidence>
<dbReference type="PANTHER" id="PTHR46732">
    <property type="entry name" value="ATP-DEPENDENT PROTEASE LA (LON) DOMAIN PROTEIN"/>
    <property type="match status" value="1"/>
</dbReference>
<dbReference type="Pfam" id="PF02190">
    <property type="entry name" value="LON_substr_bdg"/>
    <property type="match status" value="1"/>
</dbReference>
<dbReference type="InterPro" id="IPR046336">
    <property type="entry name" value="Lon_prtase_N_sf"/>
</dbReference>
<dbReference type="Gene3D" id="2.30.130.40">
    <property type="entry name" value="LON domain-like"/>
    <property type="match status" value="1"/>
</dbReference>